<feature type="domain" description="GST N-terminal" evidence="1">
    <location>
        <begin position="2"/>
        <end position="82"/>
    </location>
</feature>
<dbReference type="AlphaFoldDB" id="A0A378XHZ3"/>
<dbReference type="Proteomes" id="UP000594903">
    <property type="component" value="Chromosome"/>
</dbReference>
<dbReference type="PANTHER" id="PTHR44051:SF21">
    <property type="entry name" value="GLUTATHIONE S-TRANSFERASE FAMILY PROTEIN"/>
    <property type="match status" value="1"/>
</dbReference>
<dbReference type="InterPro" id="IPR010987">
    <property type="entry name" value="Glutathione-S-Trfase_C-like"/>
</dbReference>
<keyword evidence="6" id="KW-1185">Reference proteome</keyword>
<organism evidence="4 5">
    <name type="scientific">Oligella ureolytica</name>
    <dbReference type="NCBI Taxonomy" id="90244"/>
    <lineage>
        <taxon>Bacteria</taxon>
        <taxon>Pseudomonadati</taxon>
        <taxon>Pseudomonadota</taxon>
        <taxon>Betaproteobacteria</taxon>
        <taxon>Burkholderiales</taxon>
        <taxon>Alcaligenaceae</taxon>
        <taxon>Oligella</taxon>
    </lineage>
</organism>
<dbReference type="SUPFAM" id="SSF52833">
    <property type="entry name" value="Thioredoxin-like"/>
    <property type="match status" value="1"/>
</dbReference>
<dbReference type="Proteomes" id="UP000254603">
    <property type="component" value="Unassembled WGS sequence"/>
</dbReference>
<dbReference type="Gene3D" id="1.20.1050.10">
    <property type="match status" value="1"/>
</dbReference>
<evidence type="ECO:0000313" key="3">
    <source>
        <dbReference type="EMBL" id="QPT39475.1"/>
    </source>
</evidence>
<feature type="domain" description="GST C-terminal" evidence="2">
    <location>
        <begin position="88"/>
        <end position="213"/>
    </location>
</feature>
<accession>A0A378XHZ3</accession>
<gene>
    <name evidence="4" type="primary">gstB</name>
    <name evidence="3" type="ORF">I6G29_09965</name>
    <name evidence="4" type="ORF">NCTC11997_02059</name>
</gene>
<dbReference type="OrthoDB" id="3828095at2"/>
<dbReference type="EC" id="2.5.1.18" evidence="4"/>
<dbReference type="SFLD" id="SFLDS00019">
    <property type="entry name" value="Glutathione_Transferase_(cytos"/>
    <property type="match status" value="1"/>
</dbReference>
<dbReference type="PROSITE" id="PS50405">
    <property type="entry name" value="GST_CTER"/>
    <property type="match status" value="1"/>
</dbReference>
<proteinExistence type="predicted"/>
<reference evidence="4 5" key="1">
    <citation type="submission" date="2018-06" db="EMBL/GenBank/DDBJ databases">
        <authorList>
            <consortium name="Pathogen Informatics"/>
            <person name="Doyle S."/>
        </authorList>
    </citation>
    <scope>NUCLEOTIDE SEQUENCE [LARGE SCALE GENOMIC DNA]</scope>
    <source>
        <strain evidence="4 5">NCTC11997</strain>
    </source>
</reference>
<dbReference type="InterPro" id="IPR040079">
    <property type="entry name" value="Glutathione_S-Trfase"/>
</dbReference>
<keyword evidence="4" id="KW-0808">Transferase</keyword>
<dbReference type="SUPFAM" id="SSF47616">
    <property type="entry name" value="GST C-terminal domain-like"/>
    <property type="match status" value="1"/>
</dbReference>
<dbReference type="InterPro" id="IPR004045">
    <property type="entry name" value="Glutathione_S-Trfase_N"/>
</dbReference>
<dbReference type="Gene3D" id="3.40.30.10">
    <property type="entry name" value="Glutaredoxin"/>
    <property type="match status" value="1"/>
</dbReference>
<evidence type="ECO:0000313" key="6">
    <source>
        <dbReference type="Proteomes" id="UP000594903"/>
    </source>
</evidence>
<protein>
    <submittedName>
        <fullName evidence="4">Glutathione S-transferase GST-6.0</fullName>
        <ecNumber evidence="4">2.5.1.18</ecNumber>
    </submittedName>
    <submittedName>
        <fullName evidence="3">Glutathione S-transferase family protein</fullName>
    </submittedName>
</protein>
<reference evidence="3 6" key="2">
    <citation type="submission" date="2020-12" db="EMBL/GenBank/DDBJ databases">
        <title>FDA dAtabase for Regulatory Grade micrObial Sequences (FDA-ARGOS): Supporting development and validation of Infectious Disease Dx tests.</title>
        <authorList>
            <person name="Sproer C."/>
            <person name="Gronow S."/>
            <person name="Severitt S."/>
            <person name="Schroder I."/>
            <person name="Tallon L."/>
            <person name="Sadzewicz L."/>
            <person name="Zhao X."/>
            <person name="Boylan J."/>
            <person name="Ott S."/>
            <person name="Bowen H."/>
            <person name="Vavikolanu K."/>
            <person name="Mehta A."/>
            <person name="Aluvathingal J."/>
            <person name="Nadendla S."/>
            <person name="Lowell S."/>
            <person name="Myers T."/>
            <person name="Yan Y."/>
            <person name="Sichtig H."/>
        </authorList>
    </citation>
    <scope>NUCLEOTIDE SEQUENCE [LARGE SCALE GENOMIC DNA]</scope>
    <source>
        <strain evidence="3 6">FDAARGOS_872</strain>
    </source>
</reference>
<dbReference type="CDD" id="cd03046">
    <property type="entry name" value="GST_N_GTT1_like"/>
    <property type="match status" value="1"/>
</dbReference>
<dbReference type="RefSeq" id="WP_018575354.1">
    <property type="nucleotide sequence ID" value="NZ_CP065725.1"/>
</dbReference>
<dbReference type="SFLD" id="SFLDG01150">
    <property type="entry name" value="Main.1:_Beta-like"/>
    <property type="match status" value="1"/>
</dbReference>
<evidence type="ECO:0000313" key="4">
    <source>
        <dbReference type="EMBL" id="SUA56333.1"/>
    </source>
</evidence>
<dbReference type="Pfam" id="PF02798">
    <property type="entry name" value="GST_N"/>
    <property type="match status" value="1"/>
</dbReference>
<sequence>MAPTITLYHSVSARSFRPLWTLEELGIDYELIMLEFPPRAHRKDFFEINPLGTVPALMTVHGLMTESVAMCQYLVSKITDSSLAISEKEADYPHYLNFLHYGESTLTFPQTLVLRYLHFEAPERQVTSVAKDYSQWFISRTKLLNKALQDKIYLCGDRFTIAEISVGYALMLAEYVGLLAQCSERVQAYWQHLKQRPAFINAVKKEQEAATAQGISTQAAPSLRPYSTHQ</sequence>
<dbReference type="PROSITE" id="PS50404">
    <property type="entry name" value="GST_NTER"/>
    <property type="match status" value="1"/>
</dbReference>
<dbReference type="SFLD" id="SFLDG00358">
    <property type="entry name" value="Main_(cytGST)"/>
    <property type="match status" value="1"/>
</dbReference>
<evidence type="ECO:0000259" key="2">
    <source>
        <dbReference type="PROSITE" id="PS50405"/>
    </source>
</evidence>
<evidence type="ECO:0000259" key="1">
    <source>
        <dbReference type="PROSITE" id="PS50404"/>
    </source>
</evidence>
<dbReference type="EMBL" id="CP065725">
    <property type="protein sequence ID" value="QPT39475.1"/>
    <property type="molecule type" value="Genomic_DNA"/>
</dbReference>
<dbReference type="STRING" id="1122619.GCA_000373745_02170"/>
<evidence type="ECO:0000313" key="5">
    <source>
        <dbReference type="Proteomes" id="UP000254603"/>
    </source>
</evidence>
<dbReference type="PANTHER" id="PTHR44051">
    <property type="entry name" value="GLUTATHIONE S-TRANSFERASE-RELATED"/>
    <property type="match status" value="1"/>
</dbReference>
<dbReference type="InterPro" id="IPR036282">
    <property type="entry name" value="Glutathione-S-Trfase_C_sf"/>
</dbReference>
<name>A0A378XHZ3_9BURK</name>
<dbReference type="EMBL" id="UGSB01000001">
    <property type="protein sequence ID" value="SUA56333.1"/>
    <property type="molecule type" value="Genomic_DNA"/>
</dbReference>
<dbReference type="GO" id="GO:0004364">
    <property type="term" value="F:glutathione transferase activity"/>
    <property type="evidence" value="ECO:0007669"/>
    <property type="project" value="UniProtKB-EC"/>
</dbReference>
<dbReference type="InterPro" id="IPR036249">
    <property type="entry name" value="Thioredoxin-like_sf"/>
</dbReference>